<dbReference type="AlphaFoldDB" id="X1T6I9"/>
<evidence type="ECO:0000313" key="1">
    <source>
        <dbReference type="EMBL" id="GAI83185.1"/>
    </source>
</evidence>
<dbReference type="Gene3D" id="3.40.50.150">
    <property type="entry name" value="Vaccinia Virus protein VP39"/>
    <property type="match status" value="1"/>
</dbReference>
<dbReference type="EMBL" id="BARW01012347">
    <property type="protein sequence ID" value="GAI83185.1"/>
    <property type="molecule type" value="Genomic_DNA"/>
</dbReference>
<sequence>AEFALPDVLGYIFEKYINQKQMGAYYTKEDITDYICKNTIISFLFDKLENMRYDELHPFPMNDVEPYIYEAIKQEDYLPTETEREYEARQKRYQQIKEDFAAGKISNINDLITYNLDIRKFAKIRSISSIIDLEYLG</sequence>
<reference evidence="1" key="1">
    <citation type="journal article" date="2014" name="Front. Microbiol.">
        <title>High frequency of phylogenetically diverse reductive dehalogenase-homologous genes in deep subseafloor sedimentary metagenomes.</title>
        <authorList>
            <person name="Kawai M."/>
            <person name="Futagami T."/>
            <person name="Toyoda A."/>
            <person name="Takaki Y."/>
            <person name="Nishi S."/>
            <person name="Hori S."/>
            <person name="Arai W."/>
            <person name="Tsubouchi T."/>
            <person name="Morono Y."/>
            <person name="Uchiyama I."/>
            <person name="Ito T."/>
            <person name="Fujiyama A."/>
            <person name="Inagaki F."/>
            <person name="Takami H."/>
        </authorList>
    </citation>
    <scope>NUCLEOTIDE SEQUENCE</scope>
    <source>
        <strain evidence="1">Expedition CK06-06</strain>
    </source>
</reference>
<gene>
    <name evidence="1" type="ORF">S12H4_23299</name>
</gene>
<accession>X1T6I9</accession>
<protein>
    <submittedName>
        <fullName evidence="1">Uncharacterized protein</fullName>
    </submittedName>
</protein>
<feature type="non-terminal residue" evidence="1">
    <location>
        <position position="1"/>
    </location>
</feature>
<comment type="caution">
    <text evidence="1">The sequence shown here is derived from an EMBL/GenBank/DDBJ whole genome shotgun (WGS) entry which is preliminary data.</text>
</comment>
<dbReference type="InterPro" id="IPR029063">
    <property type="entry name" value="SAM-dependent_MTases_sf"/>
</dbReference>
<name>X1T6I9_9ZZZZ</name>
<proteinExistence type="predicted"/>
<organism evidence="1">
    <name type="scientific">marine sediment metagenome</name>
    <dbReference type="NCBI Taxonomy" id="412755"/>
    <lineage>
        <taxon>unclassified sequences</taxon>
        <taxon>metagenomes</taxon>
        <taxon>ecological metagenomes</taxon>
    </lineage>
</organism>